<proteinExistence type="predicted"/>
<keyword evidence="2" id="KW-1185">Reference proteome</keyword>
<sequence>MEACTYGFIFCLLGDVFCSHSVWWVQGRRKTMGNPKISRLTEREKAENQKELEAKNLKQRLNSGSWLLLLQHRDRRRMAVPDHLVRIVVGIRGPAKGARMWLGVCVQARVGSIWKRSRAVRLTWNNPDEMRMSDQSAAIKLAICDDIGDKSYNYTDVARIWDHEHAEQLTLSLCISMKPLAETNQVREKLTDGEYREFVNLMKALKSKAMCLQSIINLFSAQDRLPLISRFKDYIPAKYHSLHDQYLQKTNNATINL</sequence>
<dbReference type="OrthoDB" id="1615054at2759"/>
<keyword evidence="1" id="KW-0238">DNA-binding</keyword>
<reference evidence="1 2" key="1">
    <citation type="journal article" date="2018" name="Mol. Plant">
        <title>The genome of Artemisia annua provides insight into the evolution of Asteraceae family and artemisinin biosynthesis.</title>
        <authorList>
            <person name="Shen Q."/>
            <person name="Zhang L."/>
            <person name="Liao Z."/>
            <person name="Wang S."/>
            <person name="Yan T."/>
            <person name="Shi P."/>
            <person name="Liu M."/>
            <person name="Fu X."/>
            <person name="Pan Q."/>
            <person name="Wang Y."/>
            <person name="Lv Z."/>
            <person name="Lu X."/>
            <person name="Zhang F."/>
            <person name="Jiang W."/>
            <person name="Ma Y."/>
            <person name="Chen M."/>
            <person name="Hao X."/>
            <person name="Li L."/>
            <person name="Tang Y."/>
            <person name="Lv G."/>
            <person name="Zhou Y."/>
            <person name="Sun X."/>
            <person name="Brodelius P.E."/>
            <person name="Rose J.K.C."/>
            <person name="Tang K."/>
        </authorList>
    </citation>
    <scope>NUCLEOTIDE SEQUENCE [LARGE SCALE GENOMIC DNA]</scope>
    <source>
        <strain evidence="2">cv. Huhao1</strain>
        <tissue evidence="1">Leaf</tissue>
    </source>
</reference>
<dbReference type="Gene3D" id="1.20.1160.20">
    <property type="match status" value="1"/>
</dbReference>
<comment type="caution">
    <text evidence="1">The sequence shown here is derived from an EMBL/GenBank/DDBJ whole genome shotgun (WGS) entry which is preliminary data.</text>
</comment>
<evidence type="ECO:0000313" key="2">
    <source>
        <dbReference type="Proteomes" id="UP000245207"/>
    </source>
</evidence>
<evidence type="ECO:0000313" key="1">
    <source>
        <dbReference type="EMBL" id="PWA64884.1"/>
    </source>
</evidence>
<dbReference type="AlphaFoldDB" id="A0A2U1MUK2"/>
<keyword evidence="1" id="KW-0378">Hydrolase</keyword>
<dbReference type="GO" id="GO:0003677">
    <property type="term" value="F:DNA binding"/>
    <property type="evidence" value="ECO:0007669"/>
    <property type="project" value="UniProtKB-KW"/>
</dbReference>
<organism evidence="1 2">
    <name type="scientific">Artemisia annua</name>
    <name type="common">Sweet wormwood</name>
    <dbReference type="NCBI Taxonomy" id="35608"/>
    <lineage>
        <taxon>Eukaryota</taxon>
        <taxon>Viridiplantae</taxon>
        <taxon>Streptophyta</taxon>
        <taxon>Embryophyta</taxon>
        <taxon>Tracheophyta</taxon>
        <taxon>Spermatophyta</taxon>
        <taxon>Magnoliopsida</taxon>
        <taxon>eudicotyledons</taxon>
        <taxon>Gunneridae</taxon>
        <taxon>Pentapetalae</taxon>
        <taxon>asterids</taxon>
        <taxon>campanulids</taxon>
        <taxon>Asterales</taxon>
        <taxon>Asteraceae</taxon>
        <taxon>Asteroideae</taxon>
        <taxon>Anthemideae</taxon>
        <taxon>Artemisiinae</taxon>
        <taxon>Artemisia</taxon>
    </lineage>
</organism>
<dbReference type="STRING" id="35608.A0A2U1MUK2"/>
<gene>
    <name evidence="1" type="ORF">CTI12_AA317150</name>
</gene>
<name>A0A2U1MUK2_ARTAN</name>
<keyword evidence="1" id="KW-0067">ATP-binding</keyword>
<keyword evidence="1" id="KW-0347">Helicase</keyword>
<protein>
    <submittedName>
        <fullName evidence="1">RAD3-like DNA-binding helicase protein</fullName>
    </submittedName>
</protein>
<accession>A0A2U1MUK2</accession>
<dbReference type="Proteomes" id="UP000245207">
    <property type="component" value="Unassembled WGS sequence"/>
</dbReference>
<dbReference type="EMBL" id="PKPP01004335">
    <property type="protein sequence ID" value="PWA64884.1"/>
    <property type="molecule type" value="Genomic_DNA"/>
</dbReference>
<keyword evidence="1" id="KW-0547">Nucleotide-binding</keyword>
<dbReference type="GO" id="GO:0004386">
    <property type="term" value="F:helicase activity"/>
    <property type="evidence" value="ECO:0007669"/>
    <property type="project" value="UniProtKB-KW"/>
</dbReference>